<dbReference type="AlphaFoldDB" id="A0A0F7ZP36"/>
<protein>
    <submittedName>
        <fullName evidence="2">Uncharacterized protein</fullName>
    </submittedName>
</protein>
<evidence type="ECO:0000313" key="3">
    <source>
        <dbReference type="Proteomes" id="UP000054481"/>
    </source>
</evidence>
<dbReference type="OrthoDB" id="10403652at2759"/>
<feature type="compositionally biased region" description="Basic residues" evidence="1">
    <location>
        <begin position="183"/>
        <end position="192"/>
    </location>
</feature>
<sequence length="200" mass="22983">MCRYIDVLWTTCLHIERLIQPTICEDQDCNKHESVIDLRIGWCPFCEETLKAQFPSDEVSSLYTIRRFWLAVSRDEGYDLSQCVNANVINRTPKLDVVGGLTPTVKQADGEWKNKLKLKLQKSLEIDQVHFKQTPKDGFTLLGKKWPINKDKCDREITRIAKEAHAEAIKVPTDDKNPVGLRRTSRPHVPSRRKSEALGL</sequence>
<dbReference type="Proteomes" id="UP000054481">
    <property type="component" value="Unassembled WGS sequence"/>
</dbReference>
<keyword evidence="3" id="KW-1185">Reference proteome</keyword>
<feature type="region of interest" description="Disordered" evidence="1">
    <location>
        <begin position="168"/>
        <end position="200"/>
    </location>
</feature>
<evidence type="ECO:0000256" key="1">
    <source>
        <dbReference type="SAM" id="MobiDB-lite"/>
    </source>
</evidence>
<organism evidence="2 3">
    <name type="scientific">Hirsutella minnesotensis 3608</name>
    <dbReference type="NCBI Taxonomy" id="1043627"/>
    <lineage>
        <taxon>Eukaryota</taxon>
        <taxon>Fungi</taxon>
        <taxon>Dikarya</taxon>
        <taxon>Ascomycota</taxon>
        <taxon>Pezizomycotina</taxon>
        <taxon>Sordariomycetes</taxon>
        <taxon>Hypocreomycetidae</taxon>
        <taxon>Hypocreales</taxon>
        <taxon>Ophiocordycipitaceae</taxon>
        <taxon>Hirsutella</taxon>
    </lineage>
</organism>
<name>A0A0F7ZP36_9HYPO</name>
<dbReference type="EMBL" id="KQ030522">
    <property type="protein sequence ID" value="KJZ74815.1"/>
    <property type="molecule type" value="Genomic_DNA"/>
</dbReference>
<feature type="compositionally biased region" description="Basic and acidic residues" evidence="1">
    <location>
        <begin position="168"/>
        <end position="177"/>
    </location>
</feature>
<evidence type="ECO:0000313" key="2">
    <source>
        <dbReference type="EMBL" id="KJZ74815.1"/>
    </source>
</evidence>
<proteinExistence type="predicted"/>
<gene>
    <name evidence="2" type="ORF">HIM_05724</name>
</gene>
<reference evidence="2 3" key="1">
    <citation type="journal article" date="2014" name="Genome Biol. Evol.">
        <title>Comparative genomics and transcriptomics analyses reveal divergent lifestyle features of nematode endoparasitic fungus Hirsutella minnesotensis.</title>
        <authorList>
            <person name="Lai Y."/>
            <person name="Liu K."/>
            <person name="Zhang X."/>
            <person name="Zhang X."/>
            <person name="Li K."/>
            <person name="Wang N."/>
            <person name="Shu C."/>
            <person name="Wu Y."/>
            <person name="Wang C."/>
            <person name="Bushley K.E."/>
            <person name="Xiang M."/>
            <person name="Liu X."/>
        </authorList>
    </citation>
    <scope>NUCLEOTIDE SEQUENCE [LARGE SCALE GENOMIC DNA]</scope>
    <source>
        <strain evidence="2 3">3608</strain>
    </source>
</reference>
<accession>A0A0F7ZP36</accession>